<dbReference type="EC" id="2.7.13.3" evidence="3"/>
<dbReference type="EMBL" id="JBCITK010000001">
    <property type="protein sequence ID" value="MEN0642897.1"/>
    <property type="molecule type" value="Genomic_DNA"/>
</dbReference>
<accession>A0ABU9VG78</accession>
<proteinExistence type="predicted"/>
<name>A0ABU9VG78_9BACI</name>
<dbReference type="SMART" id="SM00388">
    <property type="entry name" value="HisKA"/>
    <property type="match status" value="1"/>
</dbReference>
<evidence type="ECO:0000256" key="10">
    <source>
        <dbReference type="ARBA" id="ARBA00022840"/>
    </source>
</evidence>
<dbReference type="InterPro" id="IPR036097">
    <property type="entry name" value="HisK_dim/P_sf"/>
</dbReference>
<evidence type="ECO:0000256" key="12">
    <source>
        <dbReference type="ARBA" id="ARBA00023012"/>
    </source>
</evidence>
<dbReference type="InterPro" id="IPR005467">
    <property type="entry name" value="His_kinase_dom"/>
</dbReference>
<dbReference type="Pfam" id="PF00512">
    <property type="entry name" value="HisKA"/>
    <property type="match status" value="1"/>
</dbReference>
<evidence type="ECO:0000256" key="2">
    <source>
        <dbReference type="ARBA" id="ARBA00004651"/>
    </source>
</evidence>
<dbReference type="CDD" id="cd00082">
    <property type="entry name" value="HisKA"/>
    <property type="match status" value="1"/>
</dbReference>
<comment type="subcellular location">
    <subcellularLocation>
        <location evidence="2">Cell membrane</location>
        <topology evidence="2">Multi-pass membrane protein</topology>
    </subcellularLocation>
</comment>
<dbReference type="InterPro" id="IPR003660">
    <property type="entry name" value="HAMP_dom"/>
</dbReference>
<keyword evidence="12" id="KW-0902">Two-component regulatory system</keyword>
<dbReference type="SMART" id="SM00387">
    <property type="entry name" value="HATPase_c"/>
    <property type="match status" value="1"/>
</dbReference>
<feature type="transmembrane region" description="Helical" evidence="14">
    <location>
        <begin position="12"/>
        <end position="33"/>
    </location>
</feature>
<keyword evidence="18" id="KW-1185">Reference proteome</keyword>
<comment type="caution">
    <text evidence="17">The sequence shown here is derived from an EMBL/GenBank/DDBJ whole genome shotgun (WGS) entry which is preliminary data.</text>
</comment>
<dbReference type="InterPro" id="IPR003594">
    <property type="entry name" value="HATPase_dom"/>
</dbReference>
<dbReference type="PANTHER" id="PTHR45528">
    <property type="entry name" value="SENSOR HISTIDINE KINASE CPXA"/>
    <property type="match status" value="1"/>
</dbReference>
<keyword evidence="13 14" id="KW-0472">Membrane</keyword>
<dbReference type="PROSITE" id="PS50109">
    <property type="entry name" value="HIS_KIN"/>
    <property type="match status" value="1"/>
</dbReference>
<keyword evidence="10 17" id="KW-0067">ATP-binding</keyword>
<keyword evidence="5" id="KW-0597">Phosphoprotein</keyword>
<gene>
    <name evidence="17" type="ORF">MKY91_07035</name>
</gene>
<evidence type="ECO:0000256" key="6">
    <source>
        <dbReference type="ARBA" id="ARBA00022679"/>
    </source>
</evidence>
<evidence type="ECO:0000256" key="11">
    <source>
        <dbReference type="ARBA" id="ARBA00022989"/>
    </source>
</evidence>
<dbReference type="SUPFAM" id="SSF158472">
    <property type="entry name" value="HAMP domain-like"/>
    <property type="match status" value="1"/>
</dbReference>
<dbReference type="Pfam" id="PF02518">
    <property type="entry name" value="HATPase_c"/>
    <property type="match status" value="1"/>
</dbReference>
<dbReference type="InterPro" id="IPR003661">
    <property type="entry name" value="HisK_dim/P_dom"/>
</dbReference>
<feature type="domain" description="Histidine kinase" evidence="15">
    <location>
        <begin position="244"/>
        <end position="449"/>
    </location>
</feature>
<reference evidence="17 18" key="1">
    <citation type="submission" date="2024-03" db="EMBL/GenBank/DDBJ databases">
        <title>Bacilli Hybrid Assemblies.</title>
        <authorList>
            <person name="Kovac J."/>
        </authorList>
    </citation>
    <scope>NUCLEOTIDE SEQUENCE [LARGE SCALE GENOMIC DNA]</scope>
    <source>
        <strain evidence="17 18">FSL R7-0666</strain>
    </source>
</reference>
<dbReference type="GO" id="GO:0005524">
    <property type="term" value="F:ATP binding"/>
    <property type="evidence" value="ECO:0007669"/>
    <property type="project" value="UniProtKB-KW"/>
</dbReference>
<dbReference type="Gene3D" id="1.10.287.130">
    <property type="match status" value="1"/>
</dbReference>
<evidence type="ECO:0000256" key="3">
    <source>
        <dbReference type="ARBA" id="ARBA00012438"/>
    </source>
</evidence>
<evidence type="ECO:0000256" key="4">
    <source>
        <dbReference type="ARBA" id="ARBA00022475"/>
    </source>
</evidence>
<evidence type="ECO:0000259" key="15">
    <source>
        <dbReference type="PROSITE" id="PS50109"/>
    </source>
</evidence>
<dbReference type="Proteomes" id="UP001418796">
    <property type="component" value="Unassembled WGS sequence"/>
</dbReference>
<keyword evidence="4" id="KW-1003">Cell membrane</keyword>
<evidence type="ECO:0000256" key="7">
    <source>
        <dbReference type="ARBA" id="ARBA00022692"/>
    </source>
</evidence>
<evidence type="ECO:0000256" key="14">
    <source>
        <dbReference type="SAM" id="Phobius"/>
    </source>
</evidence>
<evidence type="ECO:0000313" key="18">
    <source>
        <dbReference type="Proteomes" id="UP001418796"/>
    </source>
</evidence>
<dbReference type="InterPro" id="IPR004358">
    <property type="entry name" value="Sig_transdc_His_kin-like_C"/>
</dbReference>
<evidence type="ECO:0000256" key="8">
    <source>
        <dbReference type="ARBA" id="ARBA00022741"/>
    </source>
</evidence>
<keyword evidence="8" id="KW-0547">Nucleotide-binding</keyword>
<sequence>MIKVNLTQRIWLAFISLILLVGLSIAIVYPLSIKGTLTEETYRMIEQIQAQNINSPTDFNPPANQYEFIDAQNQSRAVSHFVYPESISQQYGSPPPNELYVEMVTNAVNQEPQRGRYEIQFGDATIFYVISQVKNPETNESGYLISYMFDEYRNSMVDRLWERLLYLLMLTSVLALLPAIWLKYYLQQPLTILGNHLDQIANRDWQEPLQLEGDEDFERLSTQFERMRSNLNSYDRAQKTFIQHTSHELKTPIMVIKSYAQSVKDGIMPKESLEQTMEVITEEANRMERRVIEMLYFTKLEQMKQNQLNRSNFAFGSLAYQIEERFRYQREDVTIHVVSPEVEINGDLDQLEVLLENLVENALRYADNNIWISAEPYTTGVTISVENDGEPIDDNEIKELFKPFYKGNKGKFGLGLAIVKQIAELHHGSPRVENTDKGVRFVITIPNETYEELVDTASKSKKRERKKEKKSD</sequence>
<evidence type="ECO:0000256" key="1">
    <source>
        <dbReference type="ARBA" id="ARBA00000085"/>
    </source>
</evidence>
<feature type="domain" description="HAMP" evidence="16">
    <location>
        <begin position="184"/>
        <end position="236"/>
    </location>
</feature>
<dbReference type="Gene3D" id="3.30.565.10">
    <property type="entry name" value="Histidine kinase-like ATPase, C-terminal domain"/>
    <property type="match status" value="1"/>
</dbReference>
<dbReference type="PRINTS" id="PR00344">
    <property type="entry name" value="BCTRLSENSOR"/>
</dbReference>
<dbReference type="InterPro" id="IPR050398">
    <property type="entry name" value="HssS/ArlS-like"/>
</dbReference>
<dbReference type="RefSeq" id="WP_343129918.1">
    <property type="nucleotide sequence ID" value="NZ_JBCITK010000001.1"/>
</dbReference>
<dbReference type="SUPFAM" id="SSF47384">
    <property type="entry name" value="Homodimeric domain of signal transducing histidine kinase"/>
    <property type="match status" value="1"/>
</dbReference>
<dbReference type="SUPFAM" id="SSF55874">
    <property type="entry name" value="ATPase domain of HSP90 chaperone/DNA topoisomerase II/histidine kinase"/>
    <property type="match status" value="1"/>
</dbReference>
<dbReference type="Gene3D" id="6.10.340.10">
    <property type="match status" value="1"/>
</dbReference>
<evidence type="ECO:0000256" key="13">
    <source>
        <dbReference type="ARBA" id="ARBA00023136"/>
    </source>
</evidence>
<organism evidence="17 18">
    <name type="scientific">Alkalicoccobacillus gibsonii</name>
    <dbReference type="NCBI Taxonomy" id="79881"/>
    <lineage>
        <taxon>Bacteria</taxon>
        <taxon>Bacillati</taxon>
        <taxon>Bacillota</taxon>
        <taxon>Bacilli</taxon>
        <taxon>Bacillales</taxon>
        <taxon>Bacillaceae</taxon>
        <taxon>Alkalicoccobacillus</taxon>
    </lineage>
</organism>
<keyword evidence="11 14" id="KW-1133">Transmembrane helix</keyword>
<protein>
    <recommendedName>
        <fullName evidence="3">histidine kinase</fullName>
        <ecNumber evidence="3">2.7.13.3</ecNumber>
    </recommendedName>
</protein>
<comment type="catalytic activity">
    <reaction evidence="1">
        <text>ATP + protein L-histidine = ADP + protein N-phospho-L-histidine.</text>
        <dbReference type="EC" id="2.7.13.3"/>
    </reaction>
</comment>
<keyword evidence="7 14" id="KW-0812">Transmembrane</keyword>
<dbReference type="InterPro" id="IPR036890">
    <property type="entry name" value="HATPase_C_sf"/>
</dbReference>
<keyword evidence="6" id="KW-0808">Transferase</keyword>
<evidence type="ECO:0000313" key="17">
    <source>
        <dbReference type="EMBL" id="MEN0642897.1"/>
    </source>
</evidence>
<evidence type="ECO:0000259" key="16">
    <source>
        <dbReference type="PROSITE" id="PS50885"/>
    </source>
</evidence>
<dbReference type="PROSITE" id="PS50885">
    <property type="entry name" value="HAMP"/>
    <property type="match status" value="1"/>
</dbReference>
<feature type="transmembrane region" description="Helical" evidence="14">
    <location>
        <begin position="164"/>
        <end position="186"/>
    </location>
</feature>
<evidence type="ECO:0000256" key="5">
    <source>
        <dbReference type="ARBA" id="ARBA00022553"/>
    </source>
</evidence>
<keyword evidence="9" id="KW-0418">Kinase</keyword>
<evidence type="ECO:0000256" key="9">
    <source>
        <dbReference type="ARBA" id="ARBA00022777"/>
    </source>
</evidence>
<dbReference type="PANTHER" id="PTHR45528:SF1">
    <property type="entry name" value="SENSOR HISTIDINE KINASE CPXA"/>
    <property type="match status" value="1"/>
</dbReference>